<dbReference type="RefSeq" id="WP_062805434.1">
    <property type="nucleotide sequence ID" value="NZ_CABMMO010000008.1"/>
</dbReference>
<dbReference type="PANTHER" id="PTHR35339">
    <property type="entry name" value="LINALOOL DEHYDRATASE_ISOMERASE DOMAIN-CONTAINING PROTEIN"/>
    <property type="match status" value="1"/>
</dbReference>
<evidence type="ECO:0000313" key="3">
    <source>
        <dbReference type="EMBL" id="ONN43026.1"/>
    </source>
</evidence>
<proteinExistence type="predicted"/>
<feature type="domain" description="DUF2264" evidence="1">
    <location>
        <begin position="6"/>
        <end position="344"/>
    </location>
</feature>
<dbReference type="EMBL" id="MSTR01000008">
    <property type="protein sequence ID" value="ONN43026.1"/>
    <property type="molecule type" value="Genomic_DNA"/>
</dbReference>
<protein>
    <recommendedName>
        <fullName evidence="5">DUF2264 domain-containing protein</fullName>
    </recommendedName>
</protein>
<comment type="caution">
    <text evidence="3">The sequence shown here is derived from an EMBL/GenBank/DDBJ whole genome shotgun (WGS) entry which is preliminary data.</text>
</comment>
<dbReference type="Pfam" id="PF20938">
    <property type="entry name" value="DUF2264_C"/>
    <property type="match status" value="1"/>
</dbReference>
<dbReference type="InterPro" id="IPR016624">
    <property type="entry name" value="UCP014753"/>
</dbReference>
<sequence length="595" mass="68571">MQQFRTKKQWQENFRQLMAPLRPYYKNQPGKLKLGTHGTVYSEATREVEAFLRPLWGFGPYLVDEDDAELASDYLKGIIAGTDPQSDEYWGTVTDYDQLIVEMASISTTLLLNPEKIWGRLTSMEQTNLAEWLFTVNSRKIPKNNWYFFRILVNIALKKCGKSYSQEQIDQDFEVIEHFYNDNGWYFDGADTQYDYYVSFAIHYYSLVYAHFMAEEDPVRTKRIKERAVLFAQTFKYWFDANGEALPFGRSLTYRFAQASFFSALVFADVEALPWGEIKGLLSRHLENWMDKEIFSTDGLLTVGYHYQNLVFGEGYNGPGSPYWAMKSFLLLAIPDDHPYWQAEICPLQIEEKTLALPESKNFYQYNQSLTHLQAFPAGQFVNQQSFPHAKYSKFVYSTRFGFSVPKSDYWYYEGAYDSTLALAKDGHYFRPKGLDLDFSVLPDRIIHEWSPWEDVKIHSTIVPLENCHVRVHEIETTDSIHAYDGGFSVPLEQTLPKADTLGIEAKTSIGISKIEGIIGYEKADVVRTEPNTNLFYPRTMIPFVSAEISSGKHLLVSLVSGTLPGETVIQPVIEQKGQKLLIQQKNQTIELTIR</sequence>
<dbReference type="Pfam" id="PF10022">
    <property type="entry name" value="DUF2264"/>
    <property type="match status" value="1"/>
</dbReference>
<dbReference type="STRING" id="53346.A5802_000547"/>
<evidence type="ECO:0000313" key="4">
    <source>
        <dbReference type="Proteomes" id="UP000189299"/>
    </source>
</evidence>
<dbReference type="Proteomes" id="UP000189299">
    <property type="component" value="Unassembled WGS sequence"/>
</dbReference>
<dbReference type="PANTHER" id="PTHR35339:SF4">
    <property type="entry name" value="LINALOOL DEHYDRATASE_ISOMERASE DOMAIN-CONTAINING PROTEIN"/>
    <property type="match status" value="1"/>
</dbReference>
<dbReference type="PIRSF" id="PIRSF014753">
    <property type="entry name" value="UCP014753"/>
    <property type="match status" value="1"/>
</dbReference>
<dbReference type="AlphaFoldDB" id="A0A1V2UJ56"/>
<dbReference type="OrthoDB" id="9813465at2"/>
<name>A0A1V2UJ56_ENTMU</name>
<dbReference type="InterPro" id="IPR049237">
    <property type="entry name" value="DUF2264_C"/>
</dbReference>
<evidence type="ECO:0008006" key="5">
    <source>
        <dbReference type="Google" id="ProtNLM"/>
    </source>
</evidence>
<feature type="domain" description="DUF2264" evidence="2">
    <location>
        <begin position="388"/>
        <end position="560"/>
    </location>
</feature>
<dbReference type="InterPro" id="IPR049349">
    <property type="entry name" value="DUF2264_N"/>
</dbReference>
<accession>A0A1V2UJ56</accession>
<gene>
    <name evidence="3" type="ORF">BTN92_09715</name>
</gene>
<evidence type="ECO:0000259" key="2">
    <source>
        <dbReference type="Pfam" id="PF20938"/>
    </source>
</evidence>
<organism evidence="3 4">
    <name type="scientific">Enterococcus mundtii</name>
    <dbReference type="NCBI Taxonomy" id="53346"/>
    <lineage>
        <taxon>Bacteria</taxon>
        <taxon>Bacillati</taxon>
        <taxon>Bacillota</taxon>
        <taxon>Bacilli</taxon>
        <taxon>Lactobacillales</taxon>
        <taxon>Enterococcaceae</taxon>
        <taxon>Enterococcus</taxon>
    </lineage>
</organism>
<evidence type="ECO:0000259" key="1">
    <source>
        <dbReference type="Pfam" id="PF10022"/>
    </source>
</evidence>
<reference evidence="3 4" key="1">
    <citation type="submission" date="2016-12" db="EMBL/GenBank/DDBJ databases">
        <authorList>
            <person name="Song W.-J."/>
            <person name="Kurnit D.M."/>
        </authorList>
    </citation>
    <scope>NUCLEOTIDE SEQUENCE [LARGE SCALE GENOMIC DNA]</scope>
    <source>
        <strain evidence="3 4">CGB1038-1_S1</strain>
    </source>
</reference>